<reference evidence="2" key="1">
    <citation type="submission" date="2016-05" db="EMBL/GenBank/DDBJ databases">
        <authorList>
            <person name="Lavstsen T."/>
            <person name="Jespersen J.S."/>
        </authorList>
    </citation>
    <scope>NUCLEOTIDE SEQUENCE</scope>
    <source>
        <tissue evidence="2">Brain</tissue>
    </source>
</reference>
<dbReference type="SUPFAM" id="SSF53098">
    <property type="entry name" value="Ribonuclease H-like"/>
    <property type="match status" value="1"/>
</dbReference>
<dbReference type="GO" id="GO:0046983">
    <property type="term" value="F:protein dimerization activity"/>
    <property type="evidence" value="ECO:0007669"/>
    <property type="project" value="InterPro"/>
</dbReference>
<evidence type="ECO:0000313" key="2">
    <source>
        <dbReference type="EMBL" id="SBS56883.1"/>
    </source>
</evidence>
<name>A0A1A8VCG1_NOTFU</name>
<reference evidence="2" key="2">
    <citation type="submission" date="2016-06" db="EMBL/GenBank/DDBJ databases">
        <title>The genome of a short-lived fish provides insights into sex chromosome evolution and the genetic control of aging.</title>
        <authorList>
            <person name="Reichwald K."/>
            <person name="Felder M."/>
            <person name="Petzold A."/>
            <person name="Koch P."/>
            <person name="Groth M."/>
            <person name="Platzer M."/>
        </authorList>
    </citation>
    <scope>NUCLEOTIDE SEQUENCE</scope>
    <source>
        <tissue evidence="2">Brain</tissue>
    </source>
</reference>
<dbReference type="EMBL" id="HAEJ01016426">
    <property type="protein sequence ID" value="SBS56883.1"/>
    <property type="molecule type" value="Transcribed_RNA"/>
</dbReference>
<dbReference type="PANTHER" id="PTHR46880">
    <property type="entry name" value="RAS-ASSOCIATING DOMAIN-CONTAINING PROTEIN"/>
    <property type="match status" value="1"/>
</dbReference>
<feature type="domain" description="HAT C-terminal dimerisation" evidence="1">
    <location>
        <begin position="380"/>
        <end position="443"/>
    </location>
</feature>
<dbReference type="AlphaFoldDB" id="A0A1A8VCG1"/>
<dbReference type="Pfam" id="PF05699">
    <property type="entry name" value="Dimer_Tnp_hAT"/>
    <property type="match status" value="1"/>
</dbReference>
<dbReference type="InterPro" id="IPR012337">
    <property type="entry name" value="RNaseH-like_sf"/>
</dbReference>
<dbReference type="PANTHER" id="PTHR46880:SF5">
    <property type="entry name" value="DUF4371 DOMAIN-CONTAINING PROTEIN"/>
    <property type="match status" value="1"/>
</dbReference>
<organism evidence="2">
    <name type="scientific">Nothobranchius furzeri</name>
    <name type="common">Turquoise killifish</name>
    <dbReference type="NCBI Taxonomy" id="105023"/>
    <lineage>
        <taxon>Eukaryota</taxon>
        <taxon>Metazoa</taxon>
        <taxon>Chordata</taxon>
        <taxon>Craniata</taxon>
        <taxon>Vertebrata</taxon>
        <taxon>Euteleostomi</taxon>
        <taxon>Actinopterygii</taxon>
        <taxon>Neopterygii</taxon>
        <taxon>Teleostei</taxon>
        <taxon>Neoteleostei</taxon>
        <taxon>Acanthomorphata</taxon>
        <taxon>Ovalentaria</taxon>
        <taxon>Atherinomorphae</taxon>
        <taxon>Cyprinodontiformes</taxon>
        <taxon>Nothobranchiidae</taxon>
        <taxon>Nothobranchius</taxon>
    </lineage>
</organism>
<accession>A0A1A8VCG1</accession>
<sequence length="482" mass="53625">LVYVRFSHEGKIKSTFVGIKSVEKADASHISKAINDIMDEVSDDWGSKLVAMGTDGAAVMTGRLSGVAKQMQDSLPWLLSVACAAHRLALACKDASSEVPYMGTFRDHLQSLHLYFHNSANRTAVLRAASQVLGLDNLTVKEVKDTRWLSQHLAVSNLQRNLCAVLGALAEEVDSNKCPLAKGLYSYCCKYRFVAAIYLQADVLPHLARLSKIFQKENVNFLAIKDQVPVTIACLQDIKDAGNTKAGSFLAQLQTDLDDPTRLGAFGILPEEERGRRGRGQEEYSQDMLWPRFRSEVMEPYIDALLDSLDRRFQNIDVMSAFHVLGPQTLTEDDAVATANVLTLSRKFLPQQPESTLSQEWASFKKHMVTGAFKDLDQLSILQKLSAQNDEWANLYPMVSKLAAIAMTVPISSVNCERDFSTMNRVKTDLRNRLQGDHLAACLQLSINGPPLGEFPYHRALEMFCKKSRKIKCQIPPGKCVV</sequence>
<gene>
    <name evidence="2" type="primary">PRDM11</name>
</gene>
<feature type="non-terminal residue" evidence="2">
    <location>
        <position position="1"/>
    </location>
</feature>
<dbReference type="InterPro" id="IPR008906">
    <property type="entry name" value="HATC_C_dom"/>
</dbReference>
<proteinExistence type="predicted"/>
<protein>
    <submittedName>
        <fullName evidence="2">PR domain containing 11</fullName>
    </submittedName>
</protein>
<evidence type="ECO:0000259" key="1">
    <source>
        <dbReference type="Pfam" id="PF05699"/>
    </source>
</evidence>